<keyword evidence="5" id="KW-0472">Membrane</keyword>
<dbReference type="Gene3D" id="3.90.226.10">
    <property type="entry name" value="2-enoyl-CoA Hydratase, Chain A, domain 1"/>
    <property type="match status" value="2"/>
</dbReference>
<evidence type="ECO:0000313" key="7">
    <source>
        <dbReference type="EMBL" id="TYB32532.1"/>
    </source>
</evidence>
<keyword evidence="4" id="KW-0720">Serine protease</keyword>
<evidence type="ECO:0000256" key="1">
    <source>
        <dbReference type="ARBA" id="ARBA00008683"/>
    </source>
</evidence>
<name>A0A5D0MJH7_FLESI</name>
<dbReference type="Proteomes" id="UP000323337">
    <property type="component" value="Unassembled WGS sequence"/>
</dbReference>
<evidence type="ECO:0000259" key="6">
    <source>
        <dbReference type="Pfam" id="PF01343"/>
    </source>
</evidence>
<dbReference type="PANTHER" id="PTHR42987:SF4">
    <property type="entry name" value="PROTEASE SOHB-RELATED"/>
    <property type="match status" value="1"/>
</dbReference>
<dbReference type="RefSeq" id="WP_303701952.1">
    <property type="nucleotide sequence ID" value="NZ_VSIV01000328.1"/>
</dbReference>
<evidence type="ECO:0000313" key="8">
    <source>
        <dbReference type="Proteomes" id="UP000323337"/>
    </source>
</evidence>
<organism evidence="7 8">
    <name type="scientific">Flexistipes sinusarabici</name>
    <dbReference type="NCBI Taxonomy" id="2352"/>
    <lineage>
        <taxon>Bacteria</taxon>
        <taxon>Pseudomonadati</taxon>
        <taxon>Deferribacterota</taxon>
        <taxon>Deferribacteres</taxon>
        <taxon>Deferribacterales</taxon>
        <taxon>Flexistipitaceae</taxon>
        <taxon>Flexistipes</taxon>
    </lineage>
</organism>
<comment type="caution">
    <text evidence="7">The sequence shown here is derived from an EMBL/GenBank/DDBJ whole genome shotgun (WGS) entry which is preliminary data.</text>
</comment>
<dbReference type="SUPFAM" id="SSF52096">
    <property type="entry name" value="ClpP/crotonase"/>
    <property type="match status" value="1"/>
</dbReference>
<dbReference type="CDD" id="cd07023">
    <property type="entry name" value="S49_Sppa_N_C"/>
    <property type="match status" value="1"/>
</dbReference>
<feature type="domain" description="Peptidase S49" evidence="6">
    <location>
        <begin position="96"/>
        <end position="245"/>
    </location>
</feature>
<keyword evidence="5" id="KW-0812">Transmembrane</keyword>
<dbReference type="GO" id="GO:0008236">
    <property type="term" value="F:serine-type peptidase activity"/>
    <property type="evidence" value="ECO:0007669"/>
    <property type="project" value="UniProtKB-KW"/>
</dbReference>
<comment type="similarity">
    <text evidence="1">Belongs to the peptidase S49 family.</text>
</comment>
<dbReference type="GO" id="GO:0006508">
    <property type="term" value="P:proteolysis"/>
    <property type="evidence" value="ECO:0007669"/>
    <property type="project" value="UniProtKB-KW"/>
</dbReference>
<dbReference type="InterPro" id="IPR004635">
    <property type="entry name" value="Pept_S49_SppA"/>
</dbReference>
<keyword evidence="5" id="KW-1133">Transmembrane helix</keyword>
<keyword evidence="2" id="KW-0645">Protease</keyword>
<evidence type="ECO:0000256" key="5">
    <source>
        <dbReference type="SAM" id="Phobius"/>
    </source>
</evidence>
<reference evidence="7 8" key="1">
    <citation type="submission" date="2019-08" db="EMBL/GenBank/DDBJ databases">
        <title>Genomic characterization of a novel candidate phylum (ARYD3) from a high temperature, high salinity tertiary oil reservoir in north central Oklahoma, USA.</title>
        <authorList>
            <person name="Youssef N.H."/>
            <person name="Yadav A."/>
            <person name="Elshahed M.S."/>
        </authorList>
    </citation>
    <scope>NUCLEOTIDE SEQUENCE [LARGE SCALE GENOMIC DNA]</scope>
    <source>
        <strain evidence="7">ARYD1</strain>
    </source>
</reference>
<dbReference type="PANTHER" id="PTHR42987">
    <property type="entry name" value="PEPTIDASE S49"/>
    <property type="match status" value="1"/>
</dbReference>
<dbReference type="AlphaFoldDB" id="A0A5D0MJH7"/>
<feature type="transmembrane region" description="Helical" evidence="5">
    <location>
        <begin position="12"/>
        <end position="33"/>
    </location>
</feature>
<sequence>MSKKRVLSKVFSVILAILVIIFFINAIVSYTGIDTKNLTKPKIVVIKLEGIILNSDKFLNAYKKFRDNPNVKGFVIRINSPGGAVAPSQEIYRILRKIDKPVYVSMSTLAASGGYYVAAASDKIFALEGTLTGSIGVIMKFSNLSGLYEKIGVQIETIKSGKFKDIGASNRSLTEAERKILQDTIDQVYESFIHDILKARKIKEKTLREYADGRVITGKKALEIGLVDEIGGFYDTVESLKKQIGMKDIDLYYYKEKEDVLDNLLNGITEIKNLFKADKSYKLYYLNDNL</sequence>
<dbReference type="Gene3D" id="6.20.330.10">
    <property type="match status" value="1"/>
</dbReference>
<proteinExistence type="inferred from homology"/>
<gene>
    <name evidence="7" type="primary">sppA</name>
    <name evidence="7" type="ORF">FXF49_11020</name>
</gene>
<dbReference type="InterPro" id="IPR047272">
    <property type="entry name" value="S49_SppA_C"/>
</dbReference>
<keyword evidence="3" id="KW-0378">Hydrolase</keyword>
<dbReference type="InterPro" id="IPR029045">
    <property type="entry name" value="ClpP/crotonase-like_dom_sf"/>
</dbReference>
<dbReference type="Pfam" id="PF01343">
    <property type="entry name" value="Peptidase_S49"/>
    <property type="match status" value="1"/>
</dbReference>
<protein>
    <submittedName>
        <fullName evidence="7">Signal peptide peptidase SppA</fullName>
    </submittedName>
</protein>
<dbReference type="NCBIfam" id="TIGR00706">
    <property type="entry name" value="SppA_dom"/>
    <property type="match status" value="1"/>
</dbReference>
<evidence type="ECO:0000256" key="4">
    <source>
        <dbReference type="ARBA" id="ARBA00022825"/>
    </source>
</evidence>
<accession>A0A5D0MJH7</accession>
<evidence type="ECO:0000256" key="2">
    <source>
        <dbReference type="ARBA" id="ARBA00022670"/>
    </source>
</evidence>
<dbReference type="InterPro" id="IPR002142">
    <property type="entry name" value="Peptidase_S49"/>
</dbReference>
<evidence type="ECO:0000256" key="3">
    <source>
        <dbReference type="ARBA" id="ARBA00022801"/>
    </source>
</evidence>
<dbReference type="EMBL" id="VSIV01000328">
    <property type="protein sequence ID" value="TYB32532.1"/>
    <property type="molecule type" value="Genomic_DNA"/>
</dbReference>